<protein>
    <submittedName>
        <fullName evidence="1">Uncharacterized protein</fullName>
    </submittedName>
</protein>
<comment type="caution">
    <text evidence="1">The sequence shown here is derived from an EMBL/GenBank/DDBJ whole genome shotgun (WGS) entry which is preliminary data.</text>
</comment>
<evidence type="ECO:0000313" key="1">
    <source>
        <dbReference type="EMBL" id="KAG0431250.1"/>
    </source>
</evidence>
<proteinExistence type="predicted"/>
<sequence>NIERLSVRRLFANAQGRMEEEQDAGVAQLREVFDACDVERTGRLGARGLELLCQRLQLSHRSPMLVRHLLGAPGGGRDAAHSGTVSFDEFKDGFISLLTQAEEEALSNLSAPTTYVAVDVDDEMNGNSPDVARKAREVSPKYVLGEKKYGRRSRPASQADVDVEISSEEEFDGDDVLLSGASDGNGSTATTREASEEPGSKVKAASVSDGSGLEILAGAVPAVEHSTADVEGGDFGTACLPVPASDFVSDSGFRTPDESGKETPPPPAASFNATLELGSAPSPGQLGSVAVFGGGGSESAESSLTLLETNPEEYLRATWRKLNVGRNGYLQVQELAGVCEHIGMEMDEEMICQLFHTLDSDQDGKISFEEFLQGMFQHGRAPSSRGVSPPPPSAATPSSLPPDPSPPHMTALPSSRPVKDAGEDIAGHYRPHHTYRRGRSATGFSKDASAADDAMPEQPVTGAAAPVWESGIFSSIDPDNSG</sequence>
<gene>
    <name evidence="1" type="ORF">HPB47_021962</name>
</gene>
<dbReference type="EMBL" id="JABSTQ010009242">
    <property type="protein sequence ID" value="KAG0431250.1"/>
    <property type="molecule type" value="Genomic_DNA"/>
</dbReference>
<organism evidence="1 2">
    <name type="scientific">Ixodes persulcatus</name>
    <name type="common">Taiga tick</name>
    <dbReference type="NCBI Taxonomy" id="34615"/>
    <lineage>
        <taxon>Eukaryota</taxon>
        <taxon>Metazoa</taxon>
        <taxon>Ecdysozoa</taxon>
        <taxon>Arthropoda</taxon>
        <taxon>Chelicerata</taxon>
        <taxon>Arachnida</taxon>
        <taxon>Acari</taxon>
        <taxon>Parasitiformes</taxon>
        <taxon>Ixodida</taxon>
        <taxon>Ixodoidea</taxon>
        <taxon>Ixodidae</taxon>
        <taxon>Ixodinae</taxon>
        <taxon>Ixodes</taxon>
    </lineage>
</organism>
<feature type="non-terminal residue" evidence="1">
    <location>
        <position position="1"/>
    </location>
</feature>
<accession>A0AC60QCX0</accession>
<feature type="non-terminal residue" evidence="1">
    <location>
        <position position="482"/>
    </location>
</feature>
<dbReference type="Proteomes" id="UP000805193">
    <property type="component" value="Unassembled WGS sequence"/>
</dbReference>
<evidence type="ECO:0000313" key="2">
    <source>
        <dbReference type="Proteomes" id="UP000805193"/>
    </source>
</evidence>
<reference evidence="1 2" key="1">
    <citation type="journal article" date="2020" name="Cell">
        <title>Large-Scale Comparative Analyses of Tick Genomes Elucidate Their Genetic Diversity and Vector Capacities.</title>
        <authorList>
            <consortium name="Tick Genome and Microbiome Consortium (TIGMIC)"/>
            <person name="Jia N."/>
            <person name="Wang J."/>
            <person name="Shi W."/>
            <person name="Du L."/>
            <person name="Sun Y."/>
            <person name="Zhan W."/>
            <person name="Jiang J.F."/>
            <person name="Wang Q."/>
            <person name="Zhang B."/>
            <person name="Ji P."/>
            <person name="Bell-Sakyi L."/>
            <person name="Cui X.M."/>
            <person name="Yuan T.T."/>
            <person name="Jiang B.G."/>
            <person name="Yang W.F."/>
            <person name="Lam T.T."/>
            <person name="Chang Q.C."/>
            <person name="Ding S.J."/>
            <person name="Wang X.J."/>
            <person name="Zhu J.G."/>
            <person name="Ruan X.D."/>
            <person name="Zhao L."/>
            <person name="Wei J.T."/>
            <person name="Ye R.Z."/>
            <person name="Que T.C."/>
            <person name="Du C.H."/>
            <person name="Zhou Y.H."/>
            <person name="Cheng J.X."/>
            <person name="Dai P.F."/>
            <person name="Guo W.B."/>
            <person name="Han X.H."/>
            <person name="Huang E.J."/>
            <person name="Li L.F."/>
            <person name="Wei W."/>
            <person name="Gao Y.C."/>
            <person name="Liu J.Z."/>
            <person name="Shao H.Z."/>
            <person name="Wang X."/>
            <person name="Wang C.C."/>
            <person name="Yang T.C."/>
            <person name="Huo Q.B."/>
            <person name="Li W."/>
            <person name="Chen H.Y."/>
            <person name="Chen S.E."/>
            <person name="Zhou L.G."/>
            <person name="Ni X.B."/>
            <person name="Tian J.H."/>
            <person name="Sheng Y."/>
            <person name="Liu T."/>
            <person name="Pan Y.S."/>
            <person name="Xia L.Y."/>
            <person name="Li J."/>
            <person name="Zhao F."/>
            <person name="Cao W.C."/>
        </authorList>
    </citation>
    <scope>NUCLEOTIDE SEQUENCE [LARGE SCALE GENOMIC DNA]</scope>
    <source>
        <strain evidence="1">Iper-2018</strain>
    </source>
</reference>
<keyword evidence="2" id="KW-1185">Reference proteome</keyword>
<name>A0AC60QCX0_IXOPE</name>